<sequence length="177" mass="19634">METLFKRLFLPPAILLGLLLFLSGCANSAARRDARRAAFEPLRPDPAYRLLPDRPLHLKSPAKAKSKPADADALPENPAQRIVTPPVIWLANDLAEAGFENTASRFHGQTVEVYFIAKKPFKGTLLAVGRNDKNQEITRVKVPVEFAAEDARFVTFELPGKLAPNELKLVVIDRLAR</sequence>
<keyword evidence="2" id="KW-1185">Reference proteome</keyword>
<dbReference type="PROSITE" id="PS51257">
    <property type="entry name" value="PROKAR_LIPOPROTEIN"/>
    <property type="match status" value="1"/>
</dbReference>
<dbReference type="AlphaFoldDB" id="A0A2U1B459"/>
<gene>
    <name evidence="1" type="ORF">C8D82_10966</name>
</gene>
<proteinExistence type="predicted"/>
<dbReference type="RefSeq" id="WP_133245098.1">
    <property type="nucleotide sequence ID" value="NZ_QEKH01000009.1"/>
</dbReference>
<dbReference type="EMBL" id="QEKH01000009">
    <property type="protein sequence ID" value="PVY43381.1"/>
    <property type="molecule type" value="Genomic_DNA"/>
</dbReference>
<dbReference type="Proteomes" id="UP000245959">
    <property type="component" value="Unassembled WGS sequence"/>
</dbReference>
<comment type="caution">
    <text evidence="1">The sequence shown here is derived from an EMBL/GenBank/DDBJ whole genome shotgun (WGS) entry which is preliminary data.</text>
</comment>
<reference evidence="1 2" key="1">
    <citation type="submission" date="2018-04" db="EMBL/GenBank/DDBJ databases">
        <title>Genomic Encyclopedia of Type Strains, Phase IV (KMG-IV): sequencing the most valuable type-strain genomes for metagenomic binning, comparative biology and taxonomic classification.</title>
        <authorList>
            <person name="Goeker M."/>
        </authorList>
    </citation>
    <scope>NUCLEOTIDE SEQUENCE [LARGE SCALE GENOMIC DNA]</scope>
    <source>
        <strain evidence="1 2">DSM 14823</strain>
    </source>
</reference>
<protein>
    <submittedName>
        <fullName evidence="1">Uncharacterized protein</fullName>
    </submittedName>
</protein>
<dbReference type="GeneID" id="78294868"/>
<organism evidence="1 2">
    <name type="scientific">Victivallis vadensis</name>
    <dbReference type="NCBI Taxonomy" id="172901"/>
    <lineage>
        <taxon>Bacteria</taxon>
        <taxon>Pseudomonadati</taxon>
        <taxon>Lentisphaerota</taxon>
        <taxon>Lentisphaeria</taxon>
        <taxon>Victivallales</taxon>
        <taxon>Victivallaceae</taxon>
        <taxon>Victivallis</taxon>
    </lineage>
</organism>
<accession>A0A2U1B459</accession>
<evidence type="ECO:0000313" key="1">
    <source>
        <dbReference type="EMBL" id="PVY43381.1"/>
    </source>
</evidence>
<evidence type="ECO:0000313" key="2">
    <source>
        <dbReference type="Proteomes" id="UP000245959"/>
    </source>
</evidence>
<name>A0A2U1B459_9BACT</name>